<feature type="region of interest" description="Disordered" evidence="6">
    <location>
        <begin position="994"/>
        <end position="1025"/>
    </location>
</feature>
<feature type="compositionally biased region" description="Polar residues" evidence="6">
    <location>
        <begin position="565"/>
        <end position="587"/>
    </location>
</feature>
<dbReference type="PROSITE" id="PS50039">
    <property type="entry name" value="FORK_HEAD_3"/>
    <property type="match status" value="1"/>
</dbReference>
<sequence>MDKVRFPHLRYSLAQDSEASPINYSMTVKDQLFRNHNSCSVSDQLVESWPNGHQNSADSVSIPGDLVSLAWLQKGDIIQIAPLDGEEEIHNGFENSTASLSSIKSDDFLTLRTNAMSEDSCDYSPFSMRSTTPARIAIPAVTSAIPLHRPASADHYPSQCNIDSPQLPTPSQLTLSSQGLSKPNYSYTHLIFMAIESTPQKCMTVNQIYNWCESNFPFYKHAGAGWKNSLRHNLSINKSFKRLPRDSRGPGRGAFWTVEPRERPALLDAIKRNPWNFSNMATLVSAQSEFGPRSSSSGTNLNTPNLFGLRRLGLTQSAPSHLLRTEGIGNHADIQVDTSGNLVNISNGSLHFLSTPDGRLIATCDDQSERDSSVVMSNASPSQEEGPARANLLPDSRYWLSSDRTNADVAGIHVEWSAEEEEKYMRTLRLLMESDDRFYQDSNTDRHADSHPCEFKRENTESVNEDVKLITKQRRKSRLQPTRIIEDPYPFSSDVSADMIGKCNECKENAASGCESCQAIRLRFLSDPLLNSSMKERALAEVANAIDSDQECGPAGGPAVRKPSSRTTKTCPGTVSSTSPKSLSDQTTNEVFVTPAPYIDHEYSHCQAQLRRPEENRIVNQFNEAYCAETVKRLMRSHHYSRRSSDLKLRRKAVESYDDDEDEIYYEDYDDDLSSSQDQAEYSDEYESPEKRHMGRALNTNNSGYFSTSRRRGRHRGANISQVSSAFPTSSVDSNGGSREEVRRRSSKVGSRGRRGRKRTRHLETAVGLSGNITRRSRRVIRAPRRPYDDFEESFSIDGGDTNEASADAEDENSEGSETDTMEGERPVSRRRTSDGLNNNSNSIGRRSRKRKQKRNIVQKSLLSNQYPNSDEEYGTENGESSCAGSDDEEARYLKMASRRQRTISDAEQEDVPCKQPSFLPRSQPKSQKIAKGAMDHSDEPCATYNASAYDGYERVRSLGMGAVWSQSRWSLARKFPAQLWSENADVATDQELEETNMDESVAPEEDVGRNHDEIDEDTRENDCAKTSERTTVEAAQILLGISQMQSFRRQSGYLSLDSSITSSSSAGEVTGATPTQCPDSPLQVDSKSSNKVSSFPPLIPVQSSPLPSAS</sequence>
<dbReference type="SMART" id="SM00339">
    <property type="entry name" value="FH"/>
    <property type="match status" value="1"/>
</dbReference>
<dbReference type="InterPro" id="IPR045912">
    <property type="entry name" value="FOXJ2/3-like"/>
</dbReference>
<dbReference type="AlphaFoldDB" id="A0AAV2TWC2"/>
<comment type="subcellular location">
    <subcellularLocation>
        <location evidence="5">Nucleus</location>
    </subcellularLocation>
</comment>
<dbReference type="Pfam" id="PF00250">
    <property type="entry name" value="Forkhead"/>
    <property type="match status" value="1"/>
</dbReference>
<feature type="region of interest" description="Disordered" evidence="6">
    <location>
        <begin position="660"/>
        <end position="925"/>
    </location>
</feature>
<dbReference type="PANTHER" id="PTHR46078">
    <property type="entry name" value="FORKHEAD BOX PROTEIN J2 FAMILY MEMBER"/>
    <property type="match status" value="1"/>
</dbReference>
<feature type="compositionally biased region" description="Acidic residues" evidence="6">
    <location>
        <begin position="994"/>
        <end position="1006"/>
    </location>
</feature>
<feature type="compositionally biased region" description="Basic and acidic residues" evidence="6">
    <location>
        <begin position="823"/>
        <end position="834"/>
    </location>
</feature>
<name>A0AAV2TWC2_CALDB</name>
<keyword evidence="1" id="KW-0805">Transcription regulation</keyword>
<dbReference type="PRINTS" id="PR00053">
    <property type="entry name" value="FORKHEAD"/>
</dbReference>
<dbReference type="PROSITE" id="PS00658">
    <property type="entry name" value="FORK_HEAD_2"/>
    <property type="match status" value="1"/>
</dbReference>
<dbReference type="CDD" id="cd00059">
    <property type="entry name" value="FH_FOX"/>
    <property type="match status" value="1"/>
</dbReference>
<feature type="compositionally biased region" description="Basic residues" evidence="6">
    <location>
        <begin position="846"/>
        <end position="857"/>
    </location>
</feature>
<feature type="compositionally biased region" description="Polar residues" evidence="6">
    <location>
        <begin position="1073"/>
        <end position="1094"/>
    </location>
</feature>
<feature type="compositionally biased region" description="Polar residues" evidence="6">
    <location>
        <begin position="1102"/>
        <end position="1111"/>
    </location>
</feature>
<protein>
    <recommendedName>
        <fullName evidence="7">Fork-head domain-containing protein</fullName>
    </recommendedName>
</protein>
<dbReference type="InterPro" id="IPR036390">
    <property type="entry name" value="WH_DNA-bd_sf"/>
</dbReference>
<feature type="compositionally biased region" description="Acidic residues" evidence="6">
    <location>
        <begin position="807"/>
        <end position="822"/>
    </location>
</feature>
<dbReference type="PANTHER" id="PTHR46078:SF2">
    <property type="entry name" value="FORK-HEAD DOMAIN-CONTAINING PROTEIN"/>
    <property type="match status" value="1"/>
</dbReference>
<feature type="region of interest" description="Disordered" evidence="6">
    <location>
        <begin position="367"/>
        <end position="389"/>
    </location>
</feature>
<dbReference type="GO" id="GO:0000981">
    <property type="term" value="F:DNA-binding transcription factor activity, RNA polymerase II-specific"/>
    <property type="evidence" value="ECO:0007669"/>
    <property type="project" value="TreeGrafter"/>
</dbReference>
<dbReference type="GO" id="GO:0005634">
    <property type="term" value="C:nucleus"/>
    <property type="evidence" value="ECO:0007669"/>
    <property type="project" value="UniProtKB-SubCell"/>
</dbReference>
<feature type="DNA-binding region" description="Fork-head" evidence="5">
    <location>
        <begin position="182"/>
        <end position="260"/>
    </location>
</feature>
<dbReference type="SUPFAM" id="SSF46785">
    <property type="entry name" value="Winged helix' DNA-binding domain"/>
    <property type="match status" value="1"/>
</dbReference>
<dbReference type="EMBL" id="CAXLJL010000889">
    <property type="protein sequence ID" value="CAL5141490.1"/>
    <property type="molecule type" value="Genomic_DNA"/>
</dbReference>
<feature type="compositionally biased region" description="Polar residues" evidence="6">
    <location>
        <begin position="698"/>
        <end position="708"/>
    </location>
</feature>
<feature type="domain" description="Fork-head" evidence="7">
    <location>
        <begin position="182"/>
        <end position="260"/>
    </location>
</feature>
<evidence type="ECO:0000256" key="1">
    <source>
        <dbReference type="ARBA" id="ARBA00023015"/>
    </source>
</evidence>
<evidence type="ECO:0000256" key="5">
    <source>
        <dbReference type="PROSITE-ProRule" id="PRU00089"/>
    </source>
</evidence>
<feature type="region of interest" description="Disordered" evidence="6">
    <location>
        <begin position="1058"/>
        <end position="1111"/>
    </location>
</feature>
<feature type="compositionally biased region" description="Polar residues" evidence="6">
    <location>
        <begin position="858"/>
        <end position="869"/>
    </location>
</feature>
<dbReference type="InterPro" id="IPR036388">
    <property type="entry name" value="WH-like_DNA-bd_sf"/>
</dbReference>
<dbReference type="FunFam" id="1.10.10.10:FF:000135">
    <property type="entry name" value="forkhead box protein G1"/>
    <property type="match status" value="1"/>
</dbReference>
<gene>
    <name evidence="8" type="ORF">CDAUBV1_LOCUS16728</name>
</gene>
<dbReference type="GO" id="GO:0000978">
    <property type="term" value="F:RNA polymerase II cis-regulatory region sequence-specific DNA binding"/>
    <property type="evidence" value="ECO:0007669"/>
    <property type="project" value="TreeGrafter"/>
</dbReference>
<keyword evidence="3" id="KW-0804">Transcription</keyword>
<feature type="compositionally biased region" description="Basic residues" evidence="6">
    <location>
        <begin position="775"/>
        <end position="785"/>
    </location>
</feature>
<proteinExistence type="predicted"/>
<evidence type="ECO:0000313" key="8">
    <source>
        <dbReference type="EMBL" id="CAL5141490.1"/>
    </source>
</evidence>
<evidence type="ECO:0000256" key="4">
    <source>
        <dbReference type="ARBA" id="ARBA00023242"/>
    </source>
</evidence>
<organism evidence="8 9">
    <name type="scientific">Calicophoron daubneyi</name>
    <name type="common">Rumen fluke</name>
    <name type="synonym">Paramphistomum daubneyi</name>
    <dbReference type="NCBI Taxonomy" id="300641"/>
    <lineage>
        <taxon>Eukaryota</taxon>
        <taxon>Metazoa</taxon>
        <taxon>Spiralia</taxon>
        <taxon>Lophotrochozoa</taxon>
        <taxon>Platyhelminthes</taxon>
        <taxon>Trematoda</taxon>
        <taxon>Digenea</taxon>
        <taxon>Plagiorchiida</taxon>
        <taxon>Pronocephalata</taxon>
        <taxon>Paramphistomoidea</taxon>
        <taxon>Paramphistomidae</taxon>
        <taxon>Calicophoron</taxon>
    </lineage>
</organism>
<feature type="compositionally biased region" description="Acidic residues" evidence="6">
    <location>
        <begin position="660"/>
        <end position="673"/>
    </location>
</feature>
<comment type="caution">
    <text evidence="8">The sequence shown here is derived from an EMBL/GenBank/DDBJ whole genome shotgun (WGS) entry which is preliminary data.</text>
</comment>
<feature type="compositionally biased region" description="Polar residues" evidence="6">
    <location>
        <begin position="374"/>
        <end position="383"/>
    </location>
</feature>
<dbReference type="InterPro" id="IPR001766">
    <property type="entry name" value="Fork_head_dom"/>
</dbReference>
<reference evidence="8" key="1">
    <citation type="submission" date="2024-06" db="EMBL/GenBank/DDBJ databases">
        <authorList>
            <person name="Liu X."/>
            <person name="Lenzi L."/>
            <person name="Haldenby T S."/>
            <person name="Uol C."/>
        </authorList>
    </citation>
    <scope>NUCLEOTIDE SEQUENCE</scope>
</reference>
<evidence type="ECO:0000259" key="7">
    <source>
        <dbReference type="PROSITE" id="PS50039"/>
    </source>
</evidence>
<dbReference type="Proteomes" id="UP001497525">
    <property type="component" value="Unassembled WGS sequence"/>
</dbReference>
<feature type="compositionally biased region" description="Polar residues" evidence="6">
    <location>
        <begin position="719"/>
        <end position="735"/>
    </location>
</feature>
<evidence type="ECO:0000256" key="6">
    <source>
        <dbReference type="SAM" id="MobiDB-lite"/>
    </source>
</evidence>
<keyword evidence="4 5" id="KW-0539">Nucleus</keyword>
<dbReference type="InterPro" id="IPR030456">
    <property type="entry name" value="TF_fork_head_CS_2"/>
</dbReference>
<dbReference type="Gene3D" id="1.10.10.10">
    <property type="entry name" value="Winged helix-like DNA-binding domain superfamily/Winged helix DNA-binding domain"/>
    <property type="match status" value="1"/>
</dbReference>
<feature type="region of interest" description="Disordered" evidence="6">
    <location>
        <begin position="550"/>
        <end position="587"/>
    </location>
</feature>
<accession>A0AAV2TWC2</accession>
<feature type="compositionally biased region" description="Basic residues" evidence="6">
    <location>
        <begin position="745"/>
        <end position="761"/>
    </location>
</feature>
<evidence type="ECO:0000313" key="9">
    <source>
        <dbReference type="Proteomes" id="UP001497525"/>
    </source>
</evidence>
<evidence type="ECO:0000256" key="3">
    <source>
        <dbReference type="ARBA" id="ARBA00023163"/>
    </source>
</evidence>
<evidence type="ECO:0000256" key="2">
    <source>
        <dbReference type="ARBA" id="ARBA00023125"/>
    </source>
</evidence>
<keyword evidence="2 5" id="KW-0238">DNA-binding</keyword>